<sequence length="100" mass="11188">MNPRQRVGETERDAFLTSAWTSTWERRNSTLVISRHLAANRSKRRALYAIAQPILLSQESAATEQPEAPSLQPHAARKNCEQLVHQSSGLKTPLLRNGAN</sequence>
<reference evidence="1 2" key="1">
    <citation type="submission" date="2019-02" db="EMBL/GenBank/DDBJ databases">
        <authorList>
            <person name="Li Y."/>
        </authorList>
    </citation>
    <scope>NUCLEOTIDE SEQUENCE [LARGE SCALE GENOMIC DNA]</scope>
    <source>
        <strain evidence="1 2">3-7</strain>
    </source>
</reference>
<comment type="caution">
    <text evidence="1">The sequence shown here is derived from an EMBL/GenBank/DDBJ whole genome shotgun (WGS) entry which is preliminary data.</text>
</comment>
<name>A0A4Q6XTE7_9SPHN</name>
<evidence type="ECO:0000313" key="1">
    <source>
        <dbReference type="EMBL" id="RZF60852.1"/>
    </source>
</evidence>
<dbReference type="Proteomes" id="UP000292085">
    <property type="component" value="Unassembled WGS sequence"/>
</dbReference>
<organism evidence="1 2">
    <name type="scientific">Sphingomonas populi</name>
    <dbReference type="NCBI Taxonomy" id="2484750"/>
    <lineage>
        <taxon>Bacteria</taxon>
        <taxon>Pseudomonadati</taxon>
        <taxon>Pseudomonadota</taxon>
        <taxon>Alphaproteobacteria</taxon>
        <taxon>Sphingomonadales</taxon>
        <taxon>Sphingomonadaceae</taxon>
        <taxon>Sphingomonas</taxon>
    </lineage>
</organism>
<proteinExistence type="predicted"/>
<gene>
    <name evidence="1" type="ORF">EWE75_20805</name>
</gene>
<evidence type="ECO:0000313" key="2">
    <source>
        <dbReference type="Proteomes" id="UP000292085"/>
    </source>
</evidence>
<dbReference type="RefSeq" id="WP_130160013.1">
    <property type="nucleotide sequence ID" value="NZ_SGIS01000047.1"/>
</dbReference>
<dbReference type="AlphaFoldDB" id="A0A4Q6XTE7"/>
<protein>
    <submittedName>
        <fullName evidence="1">Uncharacterized protein</fullName>
    </submittedName>
</protein>
<accession>A0A4Q6XTE7</accession>
<keyword evidence="2" id="KW-1185">Reference proteome</keyword>
<dbReference type="EMBL" id="SGIS01000047">
    <property type="protein sequence ID" value="RZF60852.1"/>
    <property type="molecule type" value="Genomic_DNA"/>
</dbReference>